<dbReference type="CDD" id="cd19527">
    <property type="entry name" value="RecA-like_PEX6_r2"/>
    <property type="match status" value="1"/>
</dbReference>
<dbReference type="GO" id="GO:0005524">
    <property type="term" value="F:ATP binding"/>
    <property type="evidence" value="ECO:0007669"/>
    <property type="project" value="UniProtKB-KW"/>
</dbReference>
<dbReference type="FunFam" id="3.40.50.300:FF:000109">
    <property type="entry name" value="Peroxisomal biogenesis factor 6"/>
    <property type="match status" value="1"/>
</dbReference>
<protein>
    <recommendedName>
        <fullName evidence="8">Peroxisomal ATPase PEX6</fullName>
    </recommendedName>
    <alternativeName>
        <fullName evidence="9">Peroxin-6</fullName>
    </alternativeName>
</protein>
<accession>A0A5B8MJ72</accession>
<evidence type="ECO:0000256" key="4">
    <source>
        <dbReference type="ARBA" id="ARBA00022741"/>
    </source>
</evidence>
<evidence type="ECO:0000256" key="5">
    <source>
        <dbReference type="ARBA" id="ARBA00022801"/>
    </source>
</evidence>
<dbReference type="InterPro" id="IPR050168">
    <property type="entry name" value="AAA_ATPase_domain"/>
</dbReference>
<keyword evidence="7" id="KW-0472">Membrane</keyword>
<dbReference type="PROSITE" id="PS00674">
    <property type="entry name" value="AAA"/>
    <property type="match status" value="1"/>
</dbReference>
<gene>
    <name evidence="13" type="ORF">A3770_03p22330</name>
</gene>
<keyword evidence="14" id="KW-1185">Reference proteome</keyword>
<dbReference type="Pfam" id="PF00004">
    <property type="entry name" value="AAA"/>
    <property type="match status" value="2"/>
</dbReference>
<dbReference type="InterPro" id="IPR041569">
    <property type="entry name" value="AAA_lid_3"/>
</dbReference>
<dbReference type="GO" id="GO:0005778">
    <property type="term" value="C:peroxisomal membrane"/>
    <property type="evidence" value="ECO:0007669"/>
    <property type="project" value="TreeGrafter"/>
</dbReference>
<keyword evidence="4" id="KW-0547">Nucleotide-binding</keyword>
<dbReference type="Gene3D" id="3.40.50.300">
    <property type="entry name" value="P-loop containing nucleotide triphosphate hydrolases"/>
    <property type="match status" value="2"/>
</dbReference>
<evidence type="ECO:0000256" key="3">
    <source>
        <dbReference type="ARBA" id="ARBA00022593"/>
    </source>
</evidence>
<dbReference type="InterPro" id="IPR027417">
    <property type="entry name" value="P-loop_NTPase"/>
</dbReference>
<dbReference type="GO" id="GO:0016887">
    <property type="term" value="F:ATP hydrolysis activity"/>
    <property type="evidence" value="ECO:0007669"/>
    <property type="project" value="InterPro"/>
</dbReference>
<dbReference type="STRING" id="1764295.A0A5B8MJ72"/>
<name>A0A5B8MJ72_9CHLO</name>
<evidence type="ECO:0000256" key="7">
    <source>
        <dbReference type="ARBA" id="ARBA00023136"/>
    </source>
</evidence>
<evidence type="ECO:0000256" key="11">
    <source>
        <dbReference type="SAM" id="MobiDB-lite"/>
    </source>
</evidence>
<evidence type="ECO:0000256" key="9">
    <source>
        <dbReference type="ARBA" id="ARBA00034920"/>
    </source>
</evidence>
<proteinExistence type="inferred from homology"/>
<sequence>MVLSPSPAGPSPAPFVVDEGVRSAIQRAQAAAAAGVGWKGQRLFDQPAGRLEVKLLLETGPKPQRRRRQSSDGEASSSVGLPECEATVATLRMLAAYDGTALTISTTKGYEERFGDGRTRTAMAVVRCRGNRRGLARDGTLYLSPQLAHDLGVHHDLISEAVLGKSGDDDDDEGAVQVDVRKAKEGDLVERDDMQITVTKVAMPETRDLMDFTALDQELSYQHSDIERASFSLREFFNARRLIEAGQVLAIPSRAGPGAALNAVVGERKGDEDHFFVKVVDVKPKQDKPAVISASNSRIVLQGSTSSATPPRLELDFGLLPRLSSNETAKTLLPLLLPYFHCKLRRSPRTSIILHGPSGCNKAGCVRDVASALGVHLISLNTFDLIQSSEEKTVEVLNATFEKCKEFSPCVLLLRKGHAFSQIPHQTEKDRLLFSCLSEHMVSGNERERKFEKEAGKGFPNPRGARGNIMVIVTTESVDDFPAGLRSLFSHEVECSVSKDVGKDLGALPGVEGVEGESLETVGLNARDINAVVSKSFALSLLEGQKSPKSCLDAAMRITKDRIAKTLGAPKVPSVQWGDVGGLEEAKKAIIATIETPLKYPHLFSKGLKRRSGVLLYGPPGTGKTLLAKAIATEFKMNFLSVKGPELINMYVGESERNVREVFAKARGAAPCILFFDELDSLAPARGSGGDSGGVMDRVVSQFLAELDGIQAQGPIFIVGATNRPDLIDGALLRPGRFDVLQYINLPNQQGKECVLRALTRNMTLEGVSLDEVASQCPSRYSGADLYALCVEAWMLAARRGDFKVRREDFMTGLDKVKPSLSDQEIEMYETLKSKMLK</sequence>
<keyword evidence="3" id="KW-0962">Peroxisome biogenesis</keyword>
<evidence type="ECO:0000256" key="1">
    <source>
        <dbReference type="ARBA" id="ARBA00004370"/>
    </source>
</evidence>
<dbReference type="AlphaFoldDB" id="A0A5B8MJ72"/>
<evidence type="ECO:0000259" key="12">
    <source>
        <dbReference type="SMART" id="SM00382"/>
    </source>
</evidence>
<feature type="region of interest" description="Disordered" evidence="11">
    <location>
        <begin position="58"/>
        <end position="80"/>
    </location>
</feature>
<dbReference type="SUPFAM" id="SSF52540">
    <property type="entry name" value="P-loop containing nucleoside triphosphate hydrolases"/>
    <property type="match status" value="2"/>
</dbReference>
<dbReference type="InterPro" id="IPR047533">
    <property type="entry name" value="RecA-like_PEX6_r2"/>
</dbReference>
<organism evidence="13 14">
    <name type="scientific">Chloropicon primus</name>
    <dbReference type="NCBI Taxonomy" id="1764295"/>
    <lineage>
        <taxon>Eukaryota</taxon>
        <taxon>Viridiplantae</taxon>
        <taxon>Chlorophyta</taxon>
        <taxon>Chloropicophyceae</taxon>
        <taxon>Chloropicales</taxon>
        <taxon>Chloropicaceae</taxon>
        <taxon>Chloropicon</taxon>
    </lineage>
</organism>
<keyword evidence="6" id="KW-0067">ATP-binding</keyword>
<dbReference type="Pfam" id="PF17862">
    <property type="entry name" value="AAA_lid_3"/>
    <property type="match status" value="1"/>
</dbReference>
<evidence type="ECO:0000256" key="6">
    <source>
        <dbReference type="ARBA" id="ARBA00022840"/>
    </source>
</evidence>
<dbReference type="PANTHER" id="PTHR23077:SF9">
    <property type="entry name" value="PEROXISOMAL ATPASE PEX6"/>
    <property type="match status" value="1"/>
</dbReference>
<dbReference type="EMBL" id="CP031036">
    <property type="protein sequence ID" value="QDZ19715.1"/>
    <property type="molecule type" value="Genomic_DNA"/>
</dbReference>
<dbReference type="SMART" id="SM00382">
    <property type="entry name" value="AAA"/>
    <property type="match status" value="1"/>
</dbReference>
<evidence type="ECO:0000256" key="10">
    <source>
        <dbReference type="ARBA" id="ARBA00048778"/>
    </source>
</evidence>
<dbReference type="PANTHER" id="PTHR23077">
    <property type="entry name" value="AAA-FAMILY ATPASE"/>
    <property type="match status" value="1"/>
</dbReference>
<evidence type="ECO:0000313" key="14">
    <source>
        <dbReference type="Proteomes" id="UP000316726"/>
    </source>
</evidence>
<comment type="subcellular location">
    <subcellularLocation>
        <location evidence="1">Membrane</location>
    </subcellularLocation>
</comment>
<reference evidence="13 14" key="1">
    <citation type="submission" date="2018-07" db="EMBL/GenBank/DDBJ databases">
        <title>The complete nuclear genome of the prasinophyte Chloropicon primus (CCMP1205).</title>
        <authorList>
            <person name="Pombert J.-F."/>
            <person name="Otis C."/>
            <person name="Turmel M."/>
            <person name="Lemieux C."/>
        </authorList>
    </citation>
    <scope>NUCLEOTIDE SEQUENCE [LARGE SCALE GENOMIC DNA]</scope>
    <source>
        <strain evidence="13 14">CCMP1205</strain>
    </source>
</reference>
<dbReference type="GO" id="GO:0016558">
    <property type="term" value="P:protein import into peroxisome matrix"/>
    <property type="evidence" value="ECO:0007669"/>
    <property type="project" value="TreeGrafter"/>
</dbReference>
<dbReference type="Proteomes" id="UP000316726">
    <property type="component" value="Chromosome 3"/>
</dbReference>
<evidence type="ECO:0000313" key="13">
    <source>
        <dbReference type="EMBL" id="QDZ19715.1"/>
    </source>
</evidence>
<evidence type="ECO:0000256" key="2">
    <source>
        <dbReference type="ARBA" id="ARBA00006914"/>
    </source>
</evidence>
<dbReference type="GO" id="GO:0005829">
    <property type="term" value="C:cytosol"/>
    <property type="evidence" value="ECO:0007669"/>
    <property type="project" value="TreeGrafter"/>
</dbReference>
<dbReference type="InterPro" id="IPR003959">
    <property type="entry name" value="ATPase_AAA_core"/>
</dbReference>
<dbReference type="InterPro" id="IPR003593">
    <property type="entry name" value="AAA+_ATPase"/>
</dbReference>
<feature type="domain" description="AAA+ ATPase" evidence="12">
    <location>
        <begin position="610"/>
        <end position="748"/>
    </location>
</feature>
<comment type="catalytic activity">
    <reaction evidence="10">
        <text>ATP + H2O = ADP + phosphate + H(+)</text>
        <dbReference type="Rhea" id="RHEA:13065"/>
        <dbReference type="ChEBI" id="CHEBI:15377"/>
        <dbReference type="ChEBI" id="CHEBI:15378"/>
        <dbReference type="ChEBI" id="CHEBI:30616"/>
        <dbReference type="ChEBI" id="CHEBI:43474"/>
        <dbReference type="ChEBI" id="CHEBI:456216"/>
    </reaction>
    <physiologicalReaction direction="left-to-right" evidence="10">
        <dbReference type="Rhea" id="RHEA:13066"/>
    </physiologicalReaction>
</comment>
<keyword evidence="5" id="KW-0378">Hydrolase</keyword>
<dbReference type="InterPro" id="IPR003960">
    <property type="entry name" value="ATPase_AAA_CS"/>
</dbReference>
<evidence type="ECO:0000256" key="8">
    <source>
        <dbReference type="ARBA" id="ARBA00034811"/>
    </source>
</evidence>
<dbReference type="Gene3D" id="1.10.8.60">
    <property type="match status" value="1"/>
</dbReference>
<comment type="similarity">
    <text evidence="2">Belongs to the AAA ATPase family.</text>
</comment>
<dbReference type="OrthoDB" id="2187at2759"/>